<evidence type="ECO:0000313" key="5">
    <source>
        <dbReference type="Proteomes" id="UP000244934"/>
    </source>
</evidence>
<dbReference type="InterPro" id="IPR012340">
    <property type="entry name" value="NA-bd_OB-fold"/>
</dbReference>
<feature type="domain" description="Conserved virulence factor B first S1" evidence="2">
    <location>
        <begin position="33"/>
        <end position="93"/>
    </location>
</feature>
<dbReference type="Gene3D" id="1.10.10.10">
    <property type="entry name" value="Winged helix-like DNA-binding domain superfamily/Winged helix DNA-binding domain"/>
    <property type="match status" value="1"/>
</dbReference>
<keyword evidence="5" id="KW-1185">Reference proteome</keyword>
<evidence type="ECO:0000259" key="2">
    <source>
        <dbReference type="Pfam" id="PF13509"/>
    </source>
</evidence>
<dbReference type="Pfam" id="PF13509">
    <property type="entry name" value="S1_2"/>
    <property type="match status" value="1"/>
</dbReference>
<organism evidence="4 5">
    <name type="scientific">Kushneria phyllosphaerae</name>
    <dbReference type="NCBI Taxonomy" id="2100822"/>
    <lineage>
        <taxon>Bacteria</taxon>
        <taxon>Pseudomonadati</taxon>
        <taxon>Pseudomonadota</taxon>
        <taxon>Gammaproteobacteria</taxon>
        <taxon>Oceanospirillales</taxon>
        <taxon>Halomonadaceae</taxon>
        <taxon>Kushneria</taxon>
    </lineage>
</organism>
<dbReference type="Proteomes" id="UP000244934">
    <property type="component" value="Unassembled WGS sequence"/>
</dbReference>
<dbReference type="Pfam" id="PF17783">
    <property type="entry name" value="WHD_CvfB"/>
    <property type="match status" value="1"/>
</dbReference>
<feature type="domain" description="Conserved virulence factor B-like winged helix" evidence="3">
    <location>
        <begin position="250"/>
        <end position="306"/>
    </location>
</feature>
<protein>
    <submittedName>
        <fullName evidence="4">Conserved virulence factor B</fullName>
    </submittedName>
</protein>
<dbReference type="InterPro" id="IPR014464">
    <property type="entry name" value="CvfB_fam"/>
</dbReference>
<dbReference type="InterPro" id="IPR040764">
    <property type="entry name" value="CvfB_WH"/>
</dbReference>
<name>A0A2R8CMK4_9GAMM</name>
<dbReference type="InterPro" id="IPR039566">
    <property type="entry name" value="CvfB_S1_st"/>
</dbReference>
<comment type="similarity">
    <text evidence="1">Belongs to the CvfB family.</text>
</comment>
<reference evidence="5" key="1">
    <citation type="submission" date="2018-03" db="EMBL/GenBank/DDBJ databases">
        <authorList>
            <person name="Navarro De La Torre S."/>
        </authorList>
    </citation>
    <scope>NUCLEOTIDE SEQUENCE [LARGE SCALE GENOMIC DNA]</scope>
    <source>
        <strain evidence="5">EAod3</strain>
    </source>
</reference>
<evidence type="ECO:0000256" key="1">
    <source>
        <dbReference type="PIRNR" id="PIRNR012524"/>
    </source>
</evidence>
<dbReference type="InterPro" id="IPR036388">
    <property type="entry name" value="WH-like_DNA-bd_sf"/>
</dbReference>
<sequence>MCRGQPSPARHRCVCVNMALLLYARGVTMPAMGRFNTLEILRTSSIGLFLDGGSLGDILLPTRQIPRGISTEPGDSLRVFLYLDSEDRPIATTERPKIQVGEFAVLEVVERTPVGIFLNWGLPKDLLLPHFEEHTSRPLRQGDRCVVVAYLDDRTQRITASMRLDRHLSSEPADYARDEEVDLIITGPTDLGFNAIINHRHWGLLHKSEAIRPLRMGTRTKGYIRQIRDDGKVDLSLQPRREVLAEPLAEQILERLQKAGGTLAISDKSDPALIQRTFGVSKGNFKKVIGGLYKQGLIIIDADGIRQVNKP</sequence>
<dbReference type="PANTHER" id="PTHR37296:SF1">
    <property type="entry name" value="CONSERVED VIRULENCE FACTOR B"/>
    <property type="match status" value="1"/>
</dbReference>
<dbReference type="EMBL" id="ONZI01000003">
    <property type="protein sequence ID" value="SPJ34063.1"/>
    <property type="molecule type" value="Genomic_DNA"/>
</dbReference>
<gene>
    <name evidence="4" type="primary">cvfB</name>
    <name evidence="4" type="ORF">KSP9073_02095</name>
</gene>
<dbReference type="PANTHER" id="PTHR37296">
    <property type="entry name" value="CONSERVED VIRULENCE FACTOR B"/>
    <property type="match status" value="1"/>
</dbReference>
<dbReference type="Gene3D" id="2.40.50.140">
    <property type="entry name" value="Nucleic acid-binding proteins"/>
    <property type="match status" value="3"/>
</dbReference>
<dbReference type="AlphaFoldDB" id="A0A2R8CMK4"/>
<proteinExistence type="inferred from homology"/>
<dbReference type="PIRSF" id="PIRSF012524">
    <property type="entry name" value="YitL_S1"/>
    <property type="match status" value="1"/>
</dbReference>
<evidence type="ECO:0000259" key="3">
    <source>
        <dbReference type="Pfam" id="PF17783"/>
    </source>
</evidence>
<evidence type="ECO:0000313" key="4">
    <source>
        <dbReference type="EMBL" id="SPJ34063.1"/>
    </source>
</evidence>
<accession>A0A2R8CMK4</accession>